<feature type="transmembrane region" description="Helical" evidence="1">
    <location>
        <begin position="310"/>
        <end position="336"/>
    </location>
</feature>
<accession>A0A813HIT4</accession>
<reference evidence="3" key="1">
    <citation type="submission" date="2021-02" db="EMBL/GenBank/DDBJ databases">
        <authorList>
            <person name="Dougan E. K."/>
            <person name="Rhodes N."/>
            <person name="Thang M."/>
            <person name="Chan C."/>
        </authorList>
    </citation>
    <scope>NUCLEOTIDE SEQUENCE</scope>
</reference>
<proteinExistence type="predicted"/>
<gene>
    <name evidence="2" type="ORF">PGLA1383_LOCUS13747</name>
    <name evidence="3" type="ORF">PGLA2088_LOCUS1759</name>
</gene>
<feature type="transmembrane region" description="Helical" evidence="1">
    <location>
        <begin position="363"/>
        <end position="380"/>
    </location>
</feature>
<dbReference type="Proteomes" id="UP000626109">
    <property type="component" value="Unassembled WGS sequence"/>
</dbReference>
<comment type="caution">
    <text evidence="3">The sequence shown here is derived from an EMBL/GenBank/DDBJ whole genome shotgun (WGS) entry which is preliminary data.</text>
</comment>
<dbReference type="Proteomes" id="UP000654075">
    <property type="component" value="Unassembled WGS sequence"/>
</dbReference>
<dbReference type="EMBL" id="CAJNNV010007686">
    <property type="protein sequence ID" value="CAE8595232.1"/>
    <property type="molecule type" value="Genomic_DNA"/>
</dbReference>
<keyword evidence="1" id="KW-0812">Transmembrane</keyword>
<feature type="transmembrane region" description="Helical" evidence="1">
    <location>
        <begin position="16"/>
        <end position="38"/>
    </location>
</feature>
<keyword evidence="1" id="KW-1133">Transmembrane helix</keyword>
<evidence type="ECO:0000256" key="1">
    <source>
        <dbReference type="SAM" id="Phobius"/>
    </source>
</evidence>
<keyword evidence="5" id="KW-1185">Reference proteome</keyword>
<dbReference type="EMBL" id="CAJNNW010001392">
    <property type="protein sequence ID" value="CAE8638105.1"/>
    <property type="molecule type" value="Genomic_DNA"/>
</dbReference>
<feature type="transmembrane region" description="Helical" evidence="1">
    <location>
        <begin position="189"/>
        <end position="208"/>
    </location>
</feature>
<protein>
    <submittedName>
        <fullName evidence="3">Uncharacterized protein</fullName>
    </submittedName>
</protein>
<dbReference type="AlphaFoldDB" id="A0A813HIT4"/>
<evidence type="ECO:0000313" key="5">
    <source>
        <dbReference type="Proteomes" id="UP000654075"/>
    </source>
</evidence>
<feature type="transmembrane region" description="Helical" evidence="1">
    <location>
        <begin position="229"/>
        <end position="249"/>
    </location>
</feature>
<feature type="transmembrane region" description="Helical" evidence="1">
    <location>
        <begin position="392"/>
        <end position="410"/>
    </location>
</feature>
<sequence>MAQGLQGNSFSVINNAAISILVLVGALTLIAGAVDFYCHRRYAMASDRPRFWVVTLMGLSYAVLIPGLFTTLFSFYIGAVGAIELKSFTDNMMSFAKLLADTGGWFGCILVLSFSVFVPVLKVVLMVLSEAWRHKEDERRRIWSRRMMLFVKAISKWACPDIFAYILMLYLVRSLEKPPTLNGRMRLDIGFLCSSVFSLGTTIASLGVRMPPPIESHAKSHQSQKVPFLGFWVALLFLGFAALLGTGITEPSMSLRLDMNAVYNNPLVAEDMQDFVAALDLPSLANADVSIANCLEALGGWIRYGEVTSFVSWVMIAFFVVALTIVDMVVLLIIALKVQFGKDDPNLVHWKTAAGMLKNTSMLDGYIVGVAVVVFSGKIYEAEGLILGMENGLALLLGAELCHYAAFFLVTGSLRCDNWRAEALPSPEAEVHPLTPTAEEIGKQVSESDFGPTGDDVKAVEYVAEHFKSSSDVAILP</sequence>
<evidence type="ECO:0000313" key="3">
    <source>
        <dbReference type="EMBL" id="CAE8638105.1"/>
    </source>
</evidence>
<name>A0A813HIT4_POLGL</name>
<dbReference type="Pfam" id="PF04403">
    <property type="entry name" value="PqiA"/>
    <property type="match status" value="1"/>
</dbReference>
<organism evidence="3 4">
    <name type="scientific">Polarella glacialis</name>
    <name type="common">Dinoflagellate</name>
    <dbReference type="NCBI Taxonomy" id="89957"/>
    <lineage>
        <taxon>Eukaryota</taxon>
        <taxon>Sar</taxon>
        <taxon>Alveolata</taxon>
        <taxon>Dinophyceae</taxon>
        <taxon>Suessiales</taxon>
        <taxon>Suessiaceae</taxon>
        <taxon>Polarella</taxon>
    </lineage>
</organism>
<feature type="transmembrane region" description="Helical" evidence="1">
    <location>
        <begin position="50"/>
        <end position="83"/>
    </location>
</feature>
<evidence type="ECO:0000313" key="2">
    <source>
        <dbReference type="EMBL" id="CAE8595232.1"/>
    </source>
</evidence>
<keyword evidence="1" id="KW-0472">Membrane</keyword>
<feature type="transmembrane region" description="Helical" evidence="1">
    <location>
        <begin position="149"/>
        <end position="169"/>
    </location>
</feature>
<dbReference type="InterPro" id="IPR007498">
    <property type="entry name" value="PqiA-like"/>
</dbReference>
<evidence type="ECO:0000313" key="4">
    <source>
        <dbReference type="Proteomes" id="UP000626109"/>
    </source>
</evidence>
<feature type="transmembrane region" description="Helical" evidence="1">
    <location>
        <begin position="103"/>
        <end position="128"/>
    </location>
</feature>